<gene>
    <name evidence="1" type="ORF">DPMN_174474</name>
</gene>
<feature type="non-terminal residue" evidence="1">
    <location>
        <position position="1"/>
    </location>
</feature>
<accession>A0A9D4IGE9</accession>
<comment type="caution">
    <text evidence="1">The sequence shown here is derived from an EMBL/GenBank/DDBJ whole genome shotgun (WGS) entry which is preliminary data.</text>
</comment>
<evidence type="ECO:0000313" key="1">
    <source>
        <dbReference type="EMBL" id="KAH3773120.1"/>
    </source>
</evidence>
<reference evidence="1" key="2">
    <citation type="submission" date="2020-11" db="EMBL/GenBank/DDBJ databases">
        <authorList>
            <person name="McCartney M.A."/>
            <person name="Auch B."/>
            <person name="Kono T."/>
            <person name="Mallez S."/>
            <person name="Becker A."/>
            <person name="Gohl D.M."/>
            <person name="Silverstein K.A.T."/>
            <person name="Koren S."/>
            <person name="Bechman K.B."/>
            <person name="Herman A."/>
            <person name="Abrahante J.E."/>
            <person name="Garbe J."/>
        </authorList>
    </citation>
    <scope>NUCLEOTIDE SEQUENCE</scope>
    <source>
        <strain evidence="1">Duluth1</strain>
        <tissue evidence="1">Whole animal</tissue>
    </source>
</reference>
<dbReference type="EMBL" id="JAIWYP010000009">
    <property type="protein sequence ID" value="KAH3773120.1"/>
    <property type="molecule type" value="Genomic_DNA"/>
</dbReference>
<evidence type="ECO:0000313" key="2">
    <source>
        <dbReference type="Proteomes" id="UP000828390"/>
    </source>
</evidence>
<reference evidence="1" key="1">
    <citation type="journal article" date="2019" name="bioRxiv">
        <title>The Genome of the Zebra Mussel, Dreissena polymorpha: A Resource for Invasive Species Research.</title>
        <authorList>
            <person name="McCartney M.A."/>
            <person name="Auch B."/>
            <person name="Kono T."/>
            <person name="Mallez S."/>
            <person name="Zhang Y."/>
            <person name="Obille A."/>
            <person name="Becker A."/>
            <person name="Abrahante J.E."/>
            <person name="Garbe J."/>
            <person name="Badalamenti J.P."/>
            <person name="Herman A."/>
            <person name="Mangelson H."/>
            <person name="Liachko I."/>
            <person name="Sullivan S."/>
            <person name="Sone E.D."/>
            <person name="Koren S."/>
            <person name="Silverstein K.A.T."/>
            <person name="Beckman K.B."/>
            <person name="Gohl D.M."/>
        </authorList>
    </citation>
    <scope>NUCLEOTIDE SEQUENCE</scope>
    <source>
        <strain evidence="1">Duluth1</strain>
        <tissue evidence="1">Whole animal</tissue>
    </source>
</reference>
<keyword evidence="2" id="KW-1185">Reference proteome</keyword>
<name>A0A9D4IGE9_DREPO</name>
<protein>
    <submittedName>
        <fullName evidence="1">Uncharacterized protein</fullName>
    </submittedName>
</protein>
<dbReference type="AlphaFoldDB" id="A0A9D4IGE9"/>
<dbReference type="Proteomes" id="UP000828390">
    <property type="component" value="Unassembled WGS sequence"/>
</dbReference>
<organism evidence="1 2">
    <name type="scientific">Dreissena polymorpha</name>
    <name type="common">Zebra mussel</name>
    <name type="synonym">Mytilus polymorpha</name>
    <dbReference type="NCBI Taxonomy" id="45954"/>
    <lineage>
        <taxon>Eukaryota</taxon>
        <taxon>Metazoa</taxon>
        <taxon>Spiralia</taxon>
        <taxon>Lophotrochozoa</taxon>
        <taxon>Mollusca</taxon>
        <taxon>Bivalvia</taxon>
        <taxon>Autobranchia</taxon>
        <taxon>Heteroconchia</taxon>
        <taxon>Euheterodonta</taxon>
        <taxon>Imparidentia</taxon>
        <taxon>Neoheterodontei</taxon>
        <taxon>Myida</taxon>
        <taxon>Dreissenoidea</taxon>
        <taxon>Dreissenidae</taxon>
        <taxon>Dreissena</taxon>
    </lineage>
</organism>
<sequence>LRNQDGTHDDEREIITMHKPFVTSRNLDGYVFGNAEEKSYYHLGPFFKARDNLSNS</sequence>
<proteinExistence type="predicted"/>